<keyword evidence="2" id="KW-0503">Monooxygenase</keyword>
<accession>A0A1M5VXV0</accession>
<keyword evidence="2" id="KW-0560">Oxidoreductase</keyword>
<gene>
    <name evidence="2" type="ORF">SAMN02745124_01949</name>
</gene>
<proteinExistence type="predicted"/>
<evidence type="ECO:0000313" key="2">
    <source>
        <dbReference type="EMBL" id="SHH80066.1"/>
    </source>
</evidence>
<dbReference type="GO" id="GO:0004497">
    <property type="term" value="F:monooxygenase activity"/>
    <property type="evidence" value="ECO:0007669"/>
    <property type="project" value="UniProtKB-KW"/>
</dbReference>
<sequence length="119" mass="13577">MTNIIRTIMKVLPGKQKEIVQTLLSLPQPPVNEGCLSYDILGDIENKNVINLISEWQTRRQLNRYISSERFSVLLGTRSLLCEPLDIQILTISETEGMEAVSALRRKETVPCKFMREGD</sequence>
<protein>
    <submittedName>
        <fullName evidence="2">Quinol monooxygenase YgiN</fullName>
    </submittedName>
</protein>
<keyword evidence="3" id="KW-1185">Reference proteome</keyword>
<evidence type="ECO:0000313" key="3">
    <source>
        <dbReference type="Proteomes" id="UP000184139"/>
    </source>
</evidence>
<feature type="domain" description="ABM" evidence="1">
    <location>
        <begin position="9"/>
        <end position="71"/>
    </location>
</feature>
<dbReference type="SUPFAM" id="SSF54909">
    <property type="entry name" value="Dimeric alpha+beta barrel"/>
    <property type="match status" value="1"/>
</dbReference>
<reference evidence="2 3" key="1">
    <citation type="submission" date="2016-11" db="EMBL/GenBank/DDBJ databases">
        <authorList>
            <person name="Jaros S."/>
            <person name="Januszkiewicz K."/>
            <person name="Wedrychowicz H."/>
        </authorList>
    </citation>
    <scope>NUCLEOTIDE SEQUENCE [LARGE SCALE GENOMIC DNA]</scope>
    <source>
        <strain evidence="2 3">DSM 9705</strain>
    </source>
</reference>
<dbReference type="EMBL" id="FQXS01000010">
    <property type="protein sequence ID" value="SHH80066.1"/>
    <property type="molecule type" value="Genomic_DNA"/>
</dbReference>
<name>A0A1M5VXV0_9BACT</name>
<dbReference type="OrthoDB" id="277125at2"/>
<dbReference type="AlphaFoldDB" id="A0A1M5VXV0"/>
<evidence type="ECO:0000259" key="1">
    <source>
        <dbReference type="Pfam" id="PF03992"/>
    </source>
</evidence>
<dbReference type="RefSeq" id="WP_073375606.1">
    <property type="nucleotide sequence ID" value="NZ_FQXS01000010.1"/>
</dbReference>
<dbReference type="Pfam" id="PF03992">
    <property type="entry name" value="ABM"/>
    <property type="match status" value="1"/>
</dbReference>
<dbReference type="STRING" id="1121409.SAMN02745124_01949"/>
<organism evidence="2 3">
    <name type="scientific">Desulfofustis glycolicus DSM 9705</name>
    <dbReference type="NCBI Taxonomy" id="1121409"/>
    <lineage>
        <taxon>Bacteria</taxon>
        <taxon>Pseudomonadati</taxon>
        <taxon>Thermodesulfobacteriota</taxon>
        <taxon>Desulfobulbia</taxon>
        <taxon>Desulfobulbales</taxon>
        <taxon>Desulfocapsaceae</taxon>
        <taxon>Desulfofustis</taxon>
    </lineage>
</organism>
<dbReference type="Gene3D" id="3.30.70.100">
    <property type="match status" value="1"/>
</dbReference>
<dbReference type="InterPro" id="IPR011008">
    <property type="entry name" value="Dimeric_a/b-barrel"/>
</dbReference>
<dbReference type="Proteomes" id="UP000184139">
    <property type="component" value="Unassembled WGS sequence"/>
</dbReference>
<dbReference type="InterPro" id="IPR007138">
    <property type="entry name" value="ABM_dom"/>
</dbReference>